<feature type="compositionally biased region" description="Basic and acidic residues" evidence="2">
    <location>
        <begin position="231"/>
        <end position="252"/>
    </location>
</feature>
<dbReference type="InterPro" id="IPR036875">
    <property type="entry name" value="Znf_CCHC_sf"/>
</dbReference>
<protein>
    <recommendedName>
        <fullName evidence="3">CCHC-type domain-containing protein</fullName>
    </recommendedName>
</protein>
<gene>
    <name evidence="4" type="ORF">LTRI10_LOCUS13108</name>
</gene>
<keyword evidence="1" id="KW-0479">Metal-binding</keyword>
<keyword evidence="1" id="KW-0862">Zinc</keyword>
<feature type="compositionally biased region" description="Basic and acidic residues" evidence="2">
    <location>
        <begin position="281"/>
        <end position="291"/>
    </location>
</feature>
<evidence type="ECO:0000313" key="5">
    <source>
        <dbReference type="Proteomes" id="UP001497516"/>
    </source>
</evidence>
<dbReference type="SUPFAM" id="SSF57756">
    <property type="entry name" value="Retrovirus zinc finger-like domains"/>
    <property type="match status" value="1"/>
</dbReference>
<dbReference type="GO" id="GO:0008270">
    <property type="term" value="F:zinc ion binding"/>
    <property type="evidence" value="ECO:0007669"/>
    <property type="project" value="UniProtKB-KW"/>
</dbReference>
<dbReference type="Proteomes" id="UP001497516">
    <property type="component" value="Chromosome 2"/>
</dbReference>
<feature type="domain" description="CCHC-type" evidence="3">
    <location>
        <begin position="63"/>
        <end position="77"/>
    </location>
</feature>
<keyword evidence="1" id="KW-0863">Zinc-finger</keyword>
<evidence type="ECO:0000259" key="3">
    <source>
        <dbReference type="PROSITE" id="PS50158"/>
    </source>
</evidence>
<proteinExistence type="predicted"/>
<evidence type="ECO:0000256" key="1">
    <source>
        <dbReference type="PROSITE-ProRule" id="PRU00047"/>
    </source>
</evidence>
<dbReference type="InterPro" id="IPR025836">
    <property type="entry name" value="Zn_knuckle_CX2CX4HX4C"/>
</dbReference>
<dbReference type="PANTHER" id="PTHR31286">
    <property type="entry name" value="GLYCINE-RICH CELL WALL STRUCTURAL PROTEIN 1.8-LIKE"/>
    <property type="match status" value="1"/>
</dbReference>
<dbReference type="InterPro" id="IPR040256">
    <property type="entry name" value="At4g02000-like"/>
</dbReference>
<evidence type="ECO:0000313" key="4">
    <source>
        <dbReference type="EMBL" id="CAL1371022.1"/>
    </source>
</evidence>
<reference evidence="4 5" key="1">
    <citation type="submission" date="2024-04" db="EMBL/GenBank/DDBJ databases">
        <authorList>
            <person name="Fracassetti M."/>
        </authorList>
    </citation>
    <scope>NUCLEOTIDE SEQUENCE [LARGE SCALE GENOMIC DNA]</scope>
</reference>
<dbReference type="PANTHER" id="PTHR31286:SF167">
    <property type="entry name" value="OS09G0268800 PROTEIN"/>
    <property type="match status" value="1"/>
</dbReference>
<organism evidence="4 5">
    <name type="scientific">Linum trigynum</name>
    <dbReference type="NCBI Taxonomy" id="586398"/>
    <lineage>
        <taxon>Eukaryota</taxon>
        <taxon>Viridiplantae</taxon>
        <taxon>Streptophyta</taxon>
        <taxon>Embryophyta</taxon>
        <taxon>Tracheophyta</taxon>
        <taxon>Spermatophyta</taxon>
        <taxon>Magnoliopsida</taxon>
        <taxon>eudicotyledons</taxon>
        <taxon>Gunneridae</taxon>
        <taxon>Pentapetalae</taxon>
        <taxon>rosids</taxon>
        <taxon>fabids</taxon>
        <taxon>Malpighiales</taxon>
        <taxon>Linaceae</taxon>
        <taxon>Linum</taxon>
    </lineage>
</organism>
<dbReference type="EMBL" id="OZ034815">
    <property type="protein sequence ID" value="CAL1371022.1"/>
    <property type="molecule type" value="Genomic_DNA"/>
</dbReference>
<evidence type="ECO:0000256" key="2">
    <source>
        <dbReference type="SAM" id="MobiDB-lite"/>
    </source>
</evidence>
<dbReference type="AlphaFoldDB" id="A0AAV2DDZ1"/>
<dbReference type="PROSITE" id="PS50158">
    <property type="entry name" value="ZF_CCHC"/>
    <property type="match status" value="1"/>
</dbReference>
<name>A0AAV2DDZ1_9ROSI</name>
<keyword evidence="5" id="KW-1185">Reference proteome</keyword>
<feature type="region of interest" description="Disordered" evidence="2">
    <location>
        <begin position="189"/>
        <end position="291"/>
    </location>
</feature>
<accession>A0AAV2DDZ1</accession>
<dbReference type="InterPro" id="IPR001878">
    <property type="entry name" value="Znf_CCHC"/>
</dbReference>
<sequence>MTGSDRITTLVRWDELHSGVSSEFLRVRVSIPIQKPLRRIVKMQSKEGPISYKVGYERLPIYCFKCGTLGHLKRSCPLGQNSETDDNDPYGSWLRADSPLKKLSIKEKEKSQQLSKLWEEVQSERISKQKKDEEPKNSVEQAEELSESLLFIKVNDPVQAIVNVSGEKEKEPKTDGVQVQAPKEDQHRVLTKPTDNPKETGKGGHDNQVETLAIEYRNPAKNEKKWHRLERKNLENQPKEQTKLEIGKRGTPEDMDIDENPVSDKRPRDYLYSNVDGEEAVLAKEQGRRAQ</sequence>
<dbReference type="GO" id="GO:0003676">
    <property type="term" value="F:nucleic acid binding"/>
    <property type="evidence" value="ECO:0007669"/>
    <property type="project" value="InterPro"/>
</dbReference>
<feature type="compositionally biased region" description="Basic and acidic residues" evidence="2">
    <location>
        <begin position="195"/>
        <end position="208"/>
    </location>
</feature>
<dbReference type="Pfam" id="PF14392">
    <property type="entry name" value="zf-CCHC_4"/>
    <property type="match status" value="1"/>
</dbReference>